<gene>
    <name evidence="2" type="ORF">E5083_30245</name>
</gene>
<protein>
    <submittedName>
        <fullName evidence="2">Uncharacterized protein</fullName>
    </submittedName>
</protein>
<reference evidence="2 3" key="1">
    <citation type="submission" date="2019-04" db="EMBL/GenBank/DDBJ databases">
        <title>Streptomyces sp. nov. Bv016 isolated from bark of Buahinia variegata.</title>
        <authorList>
            <person name="Kanchanasin P."/>
            <person name="Tanasupawat S."/>
            <person name="Yuki M."/>
            <person name="Kudo T."/>
        </authorList>
    </citation>
    <scope>NUCLEOTIDE SEQUENCE [LARGE SCALE GENOMIC DNA]</scope>
    <source>
        <strain evidence="2 3">Bv016</strain>
    </source>
</reference>
<organism evidence="2 3">
    <name type="scientific">Streptomyces bauhiniae</name>
    <dbReference type="NCBI Taxonomy" id="2340725"/>
    <lineage>
        <taxon>Bacteria</taxon>
        <taxon>Bacillati</taxon>
        <taxon>Actinomycetota</taxon>
        <taxon>Actinomycetes</taxon>
        <taxon>Kitasatosporales</taxon>
        <taxon>Streptomycetaceae</taxon>
        <taxon>Streptomyces</taxon>
    </lineage>
</organism>
<comment type="caution">
    <text evidence="2">The sequence shown here is derived from an EMBL/GenBank/DDBJ whole genome shotgun (WGS) entry which is preliminary data.</text>
</comment>
<keyword evidence="3" id="KW-1185">Reference proteome</keyword>
<dbReference type="Proteomes" id="UP000298159">
    <property type="component" value="Unassembled WGS sequence"/>
</dbReference>
<proteinExistence type="predicted"/>
<dbReference type="RefSeq" id="WP_135788866.1">
    <property type="nucleotide sequence ID" value="NZ_SRRT01000013.1"/>
</dbReference>
<dbReference type="AlphaFoldDB" id="A0A4Z1CTQ6"/>
<accession>A0A4Z1CTQ6</accession>
<keyword evidence="1" id="KW-0472">Membrane</keyword>
<evidence type="ECO:0000313" key="3">
    <source>
        <dbReference type="Proteomes" id="UP000298159"/>
    </source>
</evidence>
<evidence type="ECO:0000256" key="1">
    <source>
        <dbReference type="SAM" id="Phobius"/>
    </source>
</evidence>
<feature type="transmembrane region" description="Helical" evidence="1">
    <location>
        <begin position="108"/>
        <end position="127"/>
    </location>
</feature>
<keyword evidence="1" id="KW-0812">Transmembrane</keyword>
<feature type="transmembrane region" description="Helical" evidence="1">
    <location>
        <begin position="80"/>
        <end position="102"/>
    </location>
</feature>
<keyword evidence="1" id="KW-1133">Transmembrane helix</keyword>
<sequence>MNQPVRTDAQPVYTITQHHPAASIAVTQGAAPPAPSPPPGAGVELVVLPGGEQRWAYVPATRPAPYGGPRSQPVPAWAKTAALLMWSAAGSAAVAGWGLSLAGPWLEALAWALVAFAVAVSVVAYVVRGLFARARRAGGGNRAEATATATGRTVLGGKVTATATAVAHSE</sequence>
<dbReference type="GeneID" id="95451855"/>
<evidence type="ECO:0000313" key="2">
    <source>
        <dbReference type="EMBL" id="TGN72220.1"/>
    </source>
</evidence>
<dbReference type="EMBL" id="SRRT01000013">
    <property type="protein sequence ID" value="TGN72220.1"/>
    <property type="molecule type" value="Genomic_DNA"/>
</dbReference>
<name>A0A4Z1CTQ6_9ACTN</name>